<protein>
    <submittedName>
        <fullName evidence="2">Strictosidine synthase/Gluconolaconase-like protein</fullName>
    </submittedName>
</protein>
<dbReference type="GO" id="GO:0016787">
    <property type="term" value="F:hydrolase activity"/>
    <property type="evidence" value="ECO:0007669"/>
    <property type="project" value="TreeGrafter"/>
</dbReference>
<accession>A0A132AED2</accession>
<dbReference type="InterPro" id="IPR013658">
    <property type="entry name" value="SGL"/>
</dbReference>
<gene>
    <name evidence="2" type="ORF">QR98_0078780</name>
</gene>
<evidence type="ECO:0000313" key="2">
    <source>
        <dbReference type="EMBL" id="KPM09344.1"/>
    </source>
</evidence>
<dbReference type="PANTHER" id="PTHR10426">
    <property type="entry name" value="STRICTOSIDINE SYNTHASE-RELATED"/>
    <property type="match status" value="1"/>
</dbReference>
<organism evidence="2 3">
    <name type="scientific">Sarcoptes scabiei</name>
    <name type="common">Itch mite</name>
    <name type="synonym">Acarus scabiei</name>
    <dbReference type="NCBI Taxonomy" id="52283"/>
    <lineage>
        <taxon>Eukaryota</taxon>
        <taxon>Metazoa</taxon>
        <taxon>Ecdysozoa</taxon>
        <taxon>Arthropoda</taxon>
        <taxon>Chelicerata</taxon>
        <taxon>Arachnida</taxon>
        <taxon>Acari</taxon>
        <taxon>Acariformes</taxon>
        <taxon>Sarcoptiformes</taxon>
        <taxon>Astigmata</taxon>
        <taxon>Psoroptidia</taxon>
        <taxon>Sarcoptoidea</taxon>
        <taxon>Sarcoptidae</taxon>
        <taxon>Sarcoptinae</taxon>
        <taxon>Sarcoptes</taxon>
    </lineage>
</organism>
<dbReference type="EMBL" id="JXLN01013404">
    <property type="protein sequence ID" value="KPM09344.1"/>
    <property type="molecule type" value="Genomic_DNA"/>
</dbReference>
<dbReference type="Pfam" id="PF08450">
    <property type="entry name" value="SGL"/>
    <property type="match status" value="1"/>
</dbReference>
<dbReference type="Gene3D" id="2.120.10.30">
    <property type="entry name" value="TolB, C-terminal domain"/>
    <property type="match status" value="1"/>
</dbReference>
<evidence type="ECO:0000313" key="3">
    <source>
        <dbReference type="Proteomes" id="UP000616769"/>
    </source>
</evidence>
<comment type="caution">
    <text evidence="2">The sequence shown here is derived from an EMBL/GenBank/DDBJ whole genome shotgun (WGS) entry which is preliminary data.</text>
</comment>
<name>A0A132AED2_SARSC</name>
<dbReference type="PANTHER" id="PTHR10426:SF88">
    <property type="entry name" value="ADIPOCYTE PLASMA MEMBRANE-ASSOCIATED PROTEIN HEMOMUCIN-RELATED"/>
    <property type="match status" value="1"/>
</dbReference>
<dbReference type="OrthoDB" id="5307922at2759"/>
<dbReference type="VEuPathDB" id="VectorBase:SSCA006268"/>
<feature type="domain" description="SMP-30/Gluconolactonase/LRE-like region" evidence="1">
    <location>
        <begin position="107"/>
        <end position="276"/>
    </location>
</feature>
<reference evidence="2 3" key="1">
    <citation type="journal article" date="2015" name="Parasit. Vectors">
        <title>Draft genome of the scabies mite.</title>
        <authorList>
            <person name="Rider S.D.Jr."/>
            <person name="Morgan M.S."/>
            <person name="Arlian L.G."/>
        </authorList>
    </citation>
    <scope>NUCLEOTIDE SEQUENCE [LARGE SCALE GENOMIC DNA]</scope>
    <source>
        <strain evidence="2">Arlian Lab</strain>
    </source>
</reference>
<dbReference type="AlphaFoldDB" id="A0A132AED2"/>
<evidence type="ECO:0000259" key="1">
    <source>
        <dbReference type="Pfam" id="PF08450"/>
    </source>
</evidence>
<dbReference type="InterPro" id="IPR011042">
    <property type="entry name" value="6-blade_b-propeller_TolB-like"/>
</dbReference>
<dbReference type="Proteomes" id="UP000616769">
    <property type="component" value="Unassembled WGS sequence"/>
</dbReference>
<sequence>MQIKNVFSSLYKIIFDTIFYTILFSLFLGLLPESFFSKFDLKPLSFDNDHLNKYRSYSHLKWNNDLVIKSKYIGSDVLHGPESLAEIGDYIYTGTLGGLRENQNILYILEASTGLYRVDLNQKKLHRLSHDANVIEKKPIIFNDFVFDPKHSDLVYISVSTSKRFLDQIVWSIFENDLTGYVFAFNITSGESFRISEGHAMSNGIEIVPQQNAILVCESTRNQLTRIDLDKARSFLRSKQKVLLANELPVFGEMLLGEPDNIRLDPSTGDLYVGIVSWRHSGKHLKDYFAQWPFIKTCVGRTAYALYVFFDYLNSNLISMDSLEKYKNDLFTGHFIYNLMPEKDGAIARISSKTGRIVKIYGSDKFFGVSEAITDHEGNLWFGSFRNSFVGLISQKNL</sequence>
<dbReference type="SUPFAM" id="SSF63829">
    <property type="entry name" value="Calcium-dependent phosphotriesterase"/>
    <property type="match status" value="1"/>
</dbReference>
<proteinExistence type="predicted"/>
<dbReference type="GO" id="GO:0012505">
    <property type="term" value="C:endomembrane system"/>
    <property type="evidence" value="ECO:0007669"/>
    <property type="project" value="TreeGrafter"/>
</dbReference>